<dbReference type="RefSeq" id="WP_203818600.1">
    <property type="nucleotide sequence ID" value="NZ_BAAABP010000024.1"/>
</dbReference>
<keyword evidence="4" id="KW-1185">Reference proteome</keyword>
<dbReference type="InterPro" id="IPR012347">
    <property type="entry name" value="Ferritin-like"/>
</dbReference>
<feature type="domain" description="DUF305" evidence="2">
    <location>
        <begin position="58"/>
        <end position="172"/>
    </location>
</feature>
<dbReference type="Proteomes" id="UP000598174">
    <property type="component" value="Unassembled WGS sequence"/>
</dbReference>
<evidence type="ECO:0000313" key="4">
    <source>
        <dbReference type="Proteomes" id="UP000598174"/>
    </source>
</evidence>
<keyword evidence="1" id="KW-0732">Signal</keyword>
<reference evidence="3" key="1">
    <citation type="submission" date="2021-01" db="EMBL/GenBank/DDBJ databases">
        <title>Whole genome shotgun sequence of Actinoplanes ferrugineus NBRC 15555.</title>
        <authorList>
            <person name="Komaki H."/>
            <person name="Tamura T."/>
        </authorList>
    </citation>
    <scope>NUCLEOTIDE SEQUENCE</scope>
    <source>
        <strain evidence="3">NBRC 15555</strain>
    </source>
</reference>
<evidence type="ECO:0000313" key="3">
    <source>
        <dbReference type="EMBL" id="GIE12107.1"/>
    </source>
</evidence>
<organism evidence="3 4">
    <name type="scientific">Paractinoplanes ferrugineus</name>
    <dbReference type="NCBI Taxonomy" id="113564"/>
    <lineage>
        <taxon>Bacteria</taxon>
        <taxon>Bacillati</taxon>
        <taxon>Actinomycetota</taxon>
        <taxon>Actinomycetes</taxon>
        <taxon>Micromonosporales</taxon>
        <taxon>Micromonosporaceae</taxon>
        <taxon>Paractinoplanes</taxon>
    </lineage>
</organism>
<feature type="chain" id="PRO_5038102382" evidence="1">
    <location>
        <begin position="23"/>
        <end position="186"/>
    </location>
</feature>
<dbReference type="InterPro" id="IPR005183">
    <property type="entry name" value="DUF305_CopM-like"/>
</dbReference>
<dbReference type="Gene3D" id="1.20.1260.10">
    <property type="match status" value="1"/>
</dbReference>
<name>A0A919MLD5_9ACTN</name>
<dbReference type="EMBL" id="BOMM01000036">
    <property type="protein sequence ID" value="GIE12107.1"/>
    <property type="molecule type" value="Genomic_DNA"/>
</dbReference>
<dbReference type="AlphaFoldDB" id="A0A919MLD5"/>
<sequence>MKAIARVLLAGTLLLSGCTSSAADPAPTPAARAASQFGGTDLAWIEINIAMDEELLPLLEIVPEHSGSDSLQALALQVQGFTTAELSALRALHDQAGLPSENPHKGMPMPGMVTPDDVTKAAALTGKDFDAYVLKLIQEHLDQSQNLAESEDKSGVEEQTRSLATQILRTRELAETTLKNASQKAS</sequence>
<protein>
    <submittedName>
        <fullName evidence="3">DUF305 domain-containing protein</fullName>
    </submittedName>
</protein>
<dbReference type="Pfam" id="PF03713">
    <property type="entry name" value="DUF305"/>
    <property type="match status" value="1"/>
</dbReference>
<evidence type="ECO:0000259" key="2">
    <source>
        <dbReference type="Pfam" id="PF03713"/>
    </source>
</evidence>
<accession>A0A919MLD5</accession>
<evidence type="ECO:0000256" key="1">
    <source>
        <dbReference type="SAM" id="SignalP"/>
    </source>
</evidence>
<dbReference type="PROSITE" id="PS51257">
    <property type="entry name" value="PROKAR_LIPOPROTEIN"/>
    <property type="match status" value="1"/>
</dbReference>
<feature type="signal peptide" evidence="1">
    <location>
        <begin position="1"/>
        <end position="22"/>
    </location>
</feature>
<proteinExistence type="predicted"/>
<gene>
    <name evidence="3" type="ORF">Afe05nite_39470</name>
</gene>
<comment type="caution">
    <text evidence="3">The sequence shown here is derived from an EMBL/GenBank/DDBJ whole genome shotgun (WGS) entry which is preliminary data.</text>
</comment>